<organism evidence="1 2">
    <name type="scientific">Neisseria lactamica ATCC 23970</name>
    <dbReference type="NCBI Taxonomy" id="546265"/>
    <lineage>
        <taxon>Bacteria</taxon>
        <taxon>Pseudomonadati</taxon>
        <taxon>Pseudomonadota</taxon>
        <taxon>Betaproteobacteria</taxon>
        <taxon>Neisseriales</taxon>
        <taxon>Neisseriaceae</taxon>
        <taxon>Neisseria</taxon>
    </lineage>
</organism>
<accession>D0WDQ8</accession>
<dbReference type="Proteomes" id="UP000003843">
    <property type="component" value="Unassembled WGS sequence"/>
</dbReference>
<gene>
    <name evidence="1" type="ORF">NEILACOT_05695</name>
</gene>
<comment type="caution">
    <text evidence="1">The sequence shown here is derived from an EMBL/GenBank/DDBJ whole genome shotgun (WGS) entry which is preliminary data.</text>
</comment>
<name>D0WDQ8_NEILA</name>
<proteinExistence type="predicted"/>
<reference evidence="1 2" key="1">
    <citation type="submission" date="2009-10" db="EMBL/GenBank/DDBJ databases">
        <authorList>
            <person name="Weinstock G."/>
            <person name="Sodergren E."/>
            <person name="Clifton S."/>
            <person name="Fulton L."/>
            <person name="Fulton B."/>
            <person name="Courtney L."/>
            <person name="Fronick C."/>
            <person name="Harrison M."/>
            <person name="Strong C."/>
            <person name="Farmer C."/>
            <person name="Delahaunty K."/>
            <person name="Markovic C."/>
            <person name="Hall O."/>
            <person name="Minx P."/>
            <person name="Tomlinson C."/>
            <person name="Mitreva M."/>
            <person name="Nelson J."/>
            <person name="Hou S."/>
            <person name="Wollam A."/>
            <person name="Pepin K.H."/>
            <person name="Johnson M."/>
            <person name="Bhonagiri V."/>
            <person name="Nash W.E."/>
            <person name="Warren W."/>
            <person name="Chinwalla A."/>
            <person name="Mardis E.R."/>
            <person name="Wilson R.K."/>
        </authorList>
    </citation>
    <scope>NUCLEOTIDE SEQUENCE [LARGE SCALE GENOMIC DNA]</scope>
    <source>
        <strain evidence="1 2">ATCC 23970</strain>
    </source>
</reference>
<evidence type="ECO:0000313" key="1">
    <source>
        <dbReference type="EMBL" id="EEZ74295.1"/>
    </source>
</evidence>
<evidence type="ECO:0000313" key="2">
    <source>
        <dbReference type="Proteomes" id="UP000003843"/>
    </source>
</evidence>
<dbReference type="AlphaFoldDB" id="D0WDQ8"/>
<protein>
    <submittedName>
        <fullName evidence="1">Uncharacterized protein</fullName>
    </submittedName>
</protein>
<feature type="non-terminal residue" evidence="1">
    <location>
        <position position="42"/>
    </location>
</feature>
<sequence length="42" mass="4359">MNLVSPLSLGCGAMPIKPAIRLWLSRPNSGSIAISVAVVIEP</sequence>
<dbReference type="EMBL" id="ACEQ02000067">
    <property type="protein sequence ID" value="EEZ74295.1"/>
    <property type="molecule type" value="Genomic_DNA"/>
</dbReference>